<dbReference type="InterPro" id="IPR007325">
    <property type="entry name" value="KFase/CYL"/>
</dbReference>
<gene>
    <name evidence="1" type="ORF">LMF89_07880</name>
</gene>
<accession>A0ABS8HQD8</accession>
<dbReference type="Gene3D" id="3.50.30.50">
    <property type="entry name" value="Putative cyclase"/>
    <property type="match status" value="1"/>
</dbReference>
<organism evidence="1 2">
    <name type="scientific">Pelosinus baikalensis</name>
    <dbReference type="NCBI Taxonomy" id="2892015"/>
    <lineage>
        <taxon>Bacteria</taxon>
        <taxon>Bacillati</taxon>
        <taxon>Bacillota</taxon>
        <taxon>Negativicutes</taxon>
        <taxon>Selenomonadales</taxon>
        <taxon>Sporomusaceae</taxon>
        <taxon>Pelosinus</taxon>
    </lineage>
</organism>
<comment type="caution">
    <text evidence="1">The sequence shown here is derived from an EMBL/GenBank/DDBJ whole genome shotgun (WGS) entry which is preliminary data.</text>
</comment>
<dbReference type="EMBL" id="JAJHJB010000008">
    <property type="protein sequence ID" value="MCC5465280.1"/>
    <property type="molecule type" value="Genomic_DNA"/>
</dbReference>
<protein>
    <submittedName>
        <fullName evidence="1">Cyclase family protein</fullName>
    </submittedName>
</protein>
<dbReference type="InterPro" id="IPR037175">
    <property type="entry name" value="KFase_sf"/>
</dbReference>
<evidence type="ECO:0000313" key="1">
    <source>
        <dbReference type="EMBL" id="MCC5465280.1"/>
    </source>
</evidence>
<proteinExistence type="predicted"/>
<dbReference type="PANTHER" id="PTHR31118:SF12">
    <property type="entry name" value="CYCLASE-LIKE PROTEIN 2"/>
    <property type="match status" value="1"/>
</dbReference>
<dbReference type="Pfam" id="PF04199">
    <property type="entry name" value="Cyclase"/>
    <property type="match status" value="1"/>
</dbReference>
<evidence type="ECO:0000313" key="2">
    <source>
        <dbReference type="Proteomes" id="UP001165492"/>
    </source>
</evidence>
<sequence>MNLITIKSRRLHMEIIDLSQLIHAEMPVFPGAPQPQFQQVARVETNGFRVANATMNYHVGTHMDAPAHMIASGKTLDAFSVHHFTGQAAIAEFAELSSETITLEAIQKYEPILHQIEYLLLKTGWSKYWGSEQYFKNYPTLTPEAAKWLTSFPLKGIGLDAISIDPITSTDFEIHRILLDKEILIVENLSNLNAIDADFFEFFSMPLWIKHADGSPVRAVAMIR</sequence>
<dbReference type="Proteomes" id="UP001165492">
    <property type="component" value="Unassembled WGS sequence"/>
</dbReference>
<keyword evidence="2" id="KW-1185">Reference proteome</keyword>
<name>A0ABS8HQD8_9FIRM</name>
<dbReference type="PANTHER" id="PTHR31118">
    <property type="entry name" value="CYCLASE-LIKE PROTEIN 2"/>
    <property type="match status" value="1"/>
</dbReference>
<dbReference type="SUPFAM" id="SSF102198">
    <property type="entry name" value="Putative cyclase"/>
    <property type="match status" value="1"/>
</dbReference>
<reference evidence="1" key="1">
    <citation type="submission" date="2021-11" db="EMBL/GenBank/DDBJ databases">
        <title>Description of a new species Pelosinus isolated from the bottom sediments of Lake Baikal.</title>
        <authorList>
            <person name="Zakharyuk A."/>
        </authorList>
    </citation>
    <scope>NUCLEOTIDE SEQUENCE</scope>
    <source>
        <strain evidence="1">Bkl1</strain>
    </source>
</reference>